<dbReference type="EMBL" id="VSSQ01005874">
    <property type="protein sequence ID" value="MPM30738.1"/>
    <property type="molecule type" value="Genomic_DNA"/>
</dbReference>
<evidence type="ECO:0000256" key="2">
    <source>
        <dbReference type="ARBA" id="ARBA00022475"/>
    </source>
</evidence>
<comment type="subcellular location">
    <subcellularLocation>
        <location evidence="1">Cell membrane</location>
    </subcellularLocation>
</comment>
<organism evidence="7">
    <name type="scientific">bioreactor metagenome</name>
    <dbReference type="NCBI Taxonomy" id="1076179"/>
    <lineage>
        <taxon>unclassified sequences</taxon>
        <taxon>metagenomes</taxon>
        <taxon>ecological metagenomes</taxon>
    </lineage>
</organism>
<evidence type="ECO:0000256" key="1">
    <source>
        <dbReference type="ARBA" id="ARBA00004236"/>
    </source>
</evidence>
<evidence type="ECO:0000313" key="7">
    <source>
        <dbReference type="EMBL" id="MPM30738.1"/>
    </source>
</evidence>
<accession>A0A644YRY6</accession>
<feature type="transmembrane region" description="Helical" evidence="6">
    <location>
        <begin position="20"/>
        <end position="40"/>
    </location>
</feature>
<sequence length="92" mass="9423">MVFLAQLPKEQLIAQLENGVILMVLGIATVFVFLTLLVFLTKGMSAIARKIAPAKKPAAAVISPSAATISASPASDADIAAAIVAAFAKSKE</sequence>
<reference evidence="7" key="1">
    <citation type="submission" date="2019-08" db="EMBL/GenBank/DDBJ databases">
        <authorList>
            <person name="Kucharzyk K."/>
            <person name="Murdoch R.W."/>
            <person name="Higgins S."/>
            <person name="Loffler F."/>
        </authorList>
    </citation>
    <scope>NUCLEOTIDE SEQUENCE</scope>
</reference>
<evidence type="ECO:0000256" key="5">
    <source>
        <dbReference type="ARBA" id="ARBA00023136"/>
    </source>
</evidence>
<dbReference type="Pfam" id="PF04277">
    <property type="entry name" value="OAD_gamma"/>
    <property type="match status" value="1"/>
</dbReference>
<proteinExistence type="predicted"/>
<protein>
    <submittedName>
        <fullName evidence="7">Oxaloacetate decarboxylase gamma chain</fullName>
        <ecNumber evidence="7">4.1.1.112</ecNumber>
    </submittedName>
</protein>
<gene>
    <name evidence="7" type="primary">oadG_2</name>
    <name evidence="7" type="ORF">SDC9_77288</name>
</gene>
<dbReference type="GO" id="GO:0005886">
    <property type="term" value="C:plasma membrane"/>
    <property type="evidence" value="ECO:0007669"/>
    <property type="project" value="UniProtKB-SubCell"/>
</dbReference>
<keyword evidence="3 6" id="KW-0812">Transmembrane</keyword>
<dbReference type="AlphaFoldDB" id="A0A644YRY6"/>
<dbReference type="GO" id="GO:0036376">
    <property type="term" value="P:sodium ion export across plasma membrane"/>
    <property type="evidence" value="ECO:0007669"/>
    <property type="project" value="InterPro"/>
</dbReference>
<dbReference type="GO" id="GO:0015081">
    <property type="term" value="F:sodium ion transmembrane transporter activity"/>
    <property type="evidence" value="ECO:0007669"/>
    <property type="project" value="InterPro"/>
</dbReference>
<evidence type="ECO:0000256" key="6">
    <source>
        <dbReference type="SAM" id="Phobius"/>
    </source>
</evidence>
<keyword evidence="2" id="KW-1003">Cell membrane</keyword>
<keyword evidence="7" id="KW-0456">Lyase</keyword>
<dbReference type="GO" id="GO:0008948">
    <property type="term" value="F:oxaloacetate decarboxylase activity"/>
    <property type="evidence" value="ECO:0007669"/>
    <property type="project" value="UniProtKB-EC"/>
</dbReference>
<comment type="caution">
    <text evidence="7">The sequence shown here is derived from an EMBL/GenBank/DDBJ whole genome shotgun (WGS) entry which is preliminary data.</text>
</comment>
<dbReference type="InterPro" id="IPR005899">
    <property type="entry name" value="Na_pump_deCOase"/>
</dbReference>
<name>A0A644YRY6_9ZZZZ</name>
<evidence type="ECO:0000256" key="3">
    <source>
        <dbReference type="ARBA" id="ARBA00022692"/>
    </source>
</evidence>
<dbReference type="NCBIfam" id="TIGR01195">
    <property type="entry name" value="oadG_fam"/>
    <property type="match status" value="1"/>
</dbReference>
<dbReference type="EC" id="4.1.1.112" evidence="7"/>
<keyword evidence="5 6" id="KW-0472">Membrane</keyword>
<keyword evidence="4 6" id="KW-1133">Transmembrane helix</keyword>
<evidence type="ECO:0000256" key="4">
    <source>
        <dbReference type="ARBA" id="ARBA00022989"/>
    </source>
</evidence>